<organism evidence="4 5">
    <name type="scientific">Algoriphagus boseongensis</name>
    <dbReference type="NCBI Taxonomy" id="1442587"/>
    <lineage>
        <taxon>Bacteria</taxon>
        <taxon>Pseudomonadati</taxon>
        <taxon>Bacteroidota</taxon>
        <taxon>Cytophagia</taxon>
        <taxon>Cytophagales</taxon>
        <taxon>Cyclobacteriaceae</taxon>
        <taxon>Algoriphagus</taxon>
    </lineage>
</organism>
<dbReference type="AlphaFoldDB" id="A0A4V3D1R7"/>
<dbReference type="PANTHER" id="PTHR43861:SF1">
    <property type="entry name" value="TRANS-ACONITATE 2-METHYLTRANSFERASE"/>
    <property type="match status" value="1"/>
</dbReference>
<dbReference type="EMBL" id="SNYF01000012">
    <property type="protein sequence ID" value="TDQ12942.1"/>
    <property type="molecule type" value="Genomic_DNA"/>
</dbReference>
<dbReference type="InterPro" id="IPR041698">
    <property type="entry name" value="Methyltransf_25"/>
</dbReference>
<keyword evidence="5" id="KW-1185">Reference proteome</keyword>
<dbReference type="OrthoDB" id="9777830at2"/>
<comment type="caution">
    <text evidence="4">The sequence shown here is derived from an EMBL/GenBank/DDBJ whole genome shotgun (WGS) entry which is preliminary data.</text>
</comment>
<dbReference type="Proteomes" id="UP000294535">
    <property type="component" value="Unassembled WGS sequence"/>
</dbReference>
<proteinExistence type="predicted"/>
<dbReference type="GO" id="GO:0032259">
    <property type="term" value="P:methylation"/>
    <property type="evidence" value="ECO:0007669"/>
    <property type="project" value="UniProtKB-KW"/>
</dbReference>
<dbReference type="Pfam" id="PF13649">
    <property type="entry name" value="Methyltransf_25"/>
    <property type="match status" value="1"/>
</dbReference>
<keyword evidence="1 4" id="KW-0489">Methyltransferase</keyword>
<dbReference type="CDD" id="cd02440">
    <property type="entry name" value="AdoMet_MTases"/>
    <property type="match status" value="1"/>
</dbReference>
<gene>
    <name evidence="4" type="ORF">DFQ04_3676</name>
</gene>
<dbReference type="Gene3D" id="3.40.50.150">
    <property type="entry name" value="Vaccinia Virus protein VP39"/>
    <property type="match status" value="1"/>
</dbReference>
<dbReference type="SUPFAM" id="SSF53335">
    <property type="entry name" value="S-adenosyl-L-methionine-dependent methyltransferases"/>
    <property type="match status" value="1"/>
</dbReference>
<dbReference type="RefSeq" id="WP_133558515.1">
    <property type="nucleotide sequence ID" value="NZ_SNYF01000012.1"/>
</dbReference>
<dbReference type="PANTHER" id="PTHR43861">
    <property type="entry name" value="TRANS-ACONITATE 2-METHYLTRANSFERASE-RELATED"/>
    <property type="match status" value="1"/>
</dbReference>
<protein>
    <submittedName>
        <fullName evidence="4">Methyltransferase family protein</fullName>
    </submittedName>
</protein>
<reference evidence="4 5" key="1">
    <citation type="submission" date="2019-03" db="EMBL/GenBank/DDBJ databases">
        <title>Genomic Encyclopedia of Type Strains, Phase III (KMG-III): the genomes of soil and plant-associated and newly described type strains.</title>
        <authorList>
            <person name="Whitman W."/>
        </authorList>
    </citation>
    <scope>NUCLEOTIDE SEQUENCE [LARGE SCALE GENOMIC DNA]</scope>
    <source>
        <strain evidence="4 5">CECT 8446</strain>
    </source>
</reference>
<evidence type="ECO:0000313" key="4">
    <source>
        <dbReference type="EMBL" id="TDQ12942.1"/>
    </source>
</evidence>
<accession>A0A4V3D1R7</accession>
<dbReference type="GO" id="GO:0008757">
    <property type="term" value="F:S-adenosylmethionine-dependent methyltransferase activity"/>
    <property type="evidence" value="ECO:0007669"/>
    <property type="project" value="InterPro"/>
</dbReference>
<evidence type="ECO:0000259" key="3">
    <source>
        <dbReference type="Pfam" id="PF13649"/>
    </source>
</evidence>
<evidence type="ECO:0000256" key="1">
    <source>
        <dbReference type="ARBA" id="ARBA00022603"/>
    </source>
</evidence>
<evidence type="ECO:0000256" key="2">
    <source>
        <dbReference type="ARBA" id="ARBA00022679"/>
    </source>
</evidence>
<name>A0A4V3D1R7_9BACT</name>
<keyword evidence="2 4" id="KW-0808">Transferase</keyword>
<evidence type="ECO:0000313" key="5">
    <source>
        <dbReference type="Proteomes" id="UP000294535"/>
    </source>
</evidence>
<dbReference type="InterPro" id="IPR029063">
    <property type="entry name" value="SAM-dependent_MTases_sf"/>
</dbReference>
<sequence>MSNYLHGFDSEEQQRLLDQAGFLAQKIYAGIDFSGCKNLLEIGSGVGAQTAVLLDLYPDLHITCVDFSESQLQTAKQNLKGKESRVTFVQQDAQALSLPDKFDSVFICWALEHIPSPIKVLEHLKAHLTVGAKIYITEVFNSTFYCFPFSPGLEKYYQAYNEFQEKSGGNPDVGSQLGNLLNQAGFSSISTWNQGFFLDQSAPEQLKSMLDFWKKLLLSGAPALLQAGLISQNEVQAMEREIDLIGQNKNAVFFYQFVQAFATL</sequence>
<feature type="domain" description="Methyltransferase" evidence="3">
    <location>
        <begin position="40"/>
        <end position="129"/>
    </location>
</feature>